<keyword evidence="2" id="KW-1185">Reference proteome</keyword>
<comment type="caution">
    <text evidence="1">The sequence shown here is derived from an EMBL/GenBank/DDBJ whole genome shotgun (WGS) entry which is preliminary data.</text>
</comment>
<evidence type="ECO:0000313" key="1">
    <source>
        <dbReference type="EMBL" id="KAH7918685.1"/>
    </source>
</evidence>
<accession>A0ACB8AZ46</accession>
<dbReference type="Proteomes" id="UP000790709">
    <property type="component" value="Unassembled WGS sequence"/>
</dbReference>
<feature type="non-terminal residue" evidence="1">
    <location>
        <position position="694"/>
    </location>
</feature>
<reference evidence="1" key="1">
    <citation type="journal article" date="2021" name="New Phytol.">
        <title>Evolutionary innovations through gain and loss of genes in the ectomycorrhizal Boletales.</title>
        <authorList>
            <person name="Wu G."/>
            <person name="Miyauchi S."/>
            <person name="Morin E."/>
            <person name="Kuo A."/>
            <person name="Drula E."/>
            <person name="Varga T."/>
            <person name="Kohler A."/>
            <person name="Feng B."/>
            <person name="Cao Y."/>
            <person name="Lipzen A."/>
            <person name="Daum C."/>
            <person name="Hundley H."/>
            <person name="Pangilinan J."/>
            <person name="Johnson J."/>
            <person name="Barry K."/>
            <person name="LaButti K."/>
            <person name="Ng V."/>
            <person name="Ahrendt S."/>
            <person name="Min B."/>
            <person name="Choi I.G."/>
            <person name="Park H."/>
            <person name="Plett J.M."/>
            <person name="Magnuson J."/>
            <person name="Spatafora J.W."/>
            <person name="Nagy L.G."/>
            <person name="Henrissat B."/>
            <person name="Grigoriev I.V."/>
            <person name="Yang Z.L."/>
            <person name="Xu J."/>
            <person name="Martin F.M."/>
        </authorList>
    </citation>
    <scope>NUCLEOTIDE SEQUENCE</scope>
    <source>
        <strain evidence="1">KUC20120723A-06</strain>
    </source>
</reference>
<protein>
    <submittedName>
        <fullName evidence="1">Uncharacterized protein</fullName>
    </submittedName>
</protein>
<evidence type="ECO:0000313" key="2">
    <source>
        <dbReference type="Proteomes" id="UP000790709"/>
    </source>
</evidence>
<organism evidence="1 2">
    <name type="scientific">Leucogyrophana mollusca</name>
    <dbReference type="NCBI Taxonomy" id="85980"/>
    <lineage>
        <taxon>Eukaryota</taxon>
        <taxon>Fungi</taxon>
        <taxon>Dikarya</taxon>
        <taxon>Basidiomycota</taxon>
        <taxon>Agaricomycotina</taxon>
        <taxon>Agaricomycetes</taxon>
        <taxon>Agaricomycetidae</taxon>
        <taxon>Boletales</taxon>
        <taxon>Boletales incertae sedis</taxon>
        <taxon>Leucogyrophana</taxon>
    </lineage>
</organism>
<proteinExistence type="predicted"/>
<sequence>MALRAKASDAVEGGAKKGKKKTAASESQVSVDTYPWDDADRESQDFALNRTPMVPLTPNDPDHDCQLKLDLTIRNSLVGYAQIDVLALASQIAFQNPEAMIPLVLLSSGYGVELSKNNLNDKNLPVLDVHAGVKMFAASGQHQIHALKKLHEKLVAEEKEGMTALNRLYALKNVEDTHRQQCEEWRQKVGRIKGELETFGMWGVLVYHQDGTEAAQRLSTNKTLYEYLKTDEDTMVRNIRELINARETSDDAFEKTYMTMLQDAKGINSKMSRVFSSKMTIIMLMCLLSLGTHFHQMPQMTLVFFKKQVKIHVGVLSMWVQEQFAVFQMLASLDDFPSLKDVEYWIGPVRRADAKAEQYRQFLANAAANMMKAMKGSVDVFWPLLKLLDDKADDLVHFGDGDDNQRWQSSMNSYWIQVYQLMKKRWSSALTNPADPEHSTYNRILLQVALWSLGYGPLGRKMPGPLLTVNVFDATVKILEGLPLSLSEVSRIPCPRAHIGSTRSLDAHGRPFWQPCPGVRGNTESIFLLICNLPYLEHPDKVARTVYKIIWGEHHRNLLRLTYWLHRCPPTVPRIVVKKALEAAVKEDPKMLKDSQVLLEHIKGLVSTSKKASSSKRANTSLAHGDTVKGYPEIHAMIQELAIVASYRPRLMNEAVVAFRGDPYQAIVEDDPGRQETTTERGLATVKNFSWWDK</sequence>
<dbReference type="EMBL" id="MU266748">
    <property type="protein sequence ID" value="KAH7918685.1"/>
    <property type="molecule type" value="Genomic_DNA"/>
</dbReference>
<gene>
    <name evidence="1" type="ORF">BV22DRAFT_1051570</name>
</gene>
<name>A0ACB8AZ46_9AGAM</name>